<dbReference type="Proteomes" id="UP000028123">
    <property type="component" value="Unassembled WGS sequence"/>
</dbReference>
<dbReference type="EMBL" id="JNVM01000011">
    <property type="protein sequence ID" value="KEQ25189.1"/>
    <property type="molecule type" value="Genomic_DNA"/>
</dbReference>
<sequence>MPANSCYYIIYDEYSISICTMLDDVCDAIAGGSSLYGYADNEEMAHLLLNECFLRVEREKNNL</sequence>
<proteinExistence type="predicted"/>
<reference evidence="1 2" key="1">
    <citation type="submission" date="2014-06" db="EMBL/GenBank/DDBJ databases">
        <title>Draft genome sequence of Paenibacillus sp. MSt1.</title>
        <authorList>
            <person name="Aw Y.K."/>
            <person name="Ong K.S."/>
            <person name="Gan H.M."/>
            <person name="Lee S.M."/>
        </authorList>
    </citation>
    <scope>NUCLEOTIDE SEQUENCE [LARGE SCALE GENOMIC DNA]</scope>
    <source>
        <strain evidence="1 2">MSt1</strain>
    </source>
</reference>
<protein>
    <submittedName>
        <fullName evidence="1">Uncharacterized protein</fullName>
    </submittedName>
</protein>
<evidence type="ECO:0000313" key="1">
    <source>
        <dbReference type="EMBL" id="KEQ25189.1"/>
    </source>
</evidence>
<accession>A0A081P3B6</accession>
<keyword evidence="2" id="KW-1185">Reference proteome</keyword>
<comment type="caution">
    <text evidence="1">The sequence shown here is derived from an EMBL/GenBank/DDBJ whole genome shotgun (WGS) entry which is preliminary data.</text>
</comment>
<name>A0A081P3B6_9BACL</name>
<dbReference type="eggNOG" id="ENOG50307IJ">
    <property type="taxonomic scope" value="Bacteria"/>
</dbReference>
<organism evidence="1 2">
    <name type="scientific">Paenibacillus tyrfis</name>
    <dbReference type="NCBI Taxonomy" id="1501230"/>
    <lineage>
        <taxon>Bacteria</taxon>
        <taxon>Bacillati</taxon>
        <taxon>Bacillota</taxon>
        <taxon>Bacilli</taxon>
        <taxon>Bacillales</taxon>
        <taxon>Paenibacillaceae</taxon>
        <taxon>Paenibacillus</taxon>
    </lineage>
</organism>
<dbReference type="AlphaFoldDB" id="A0A081P3B6"/>
<dbReference type="OrthoDB" id="2648699at2"/>
<gene>
    <name evidence="1" type="ORF">ET33_03780</name>
</gene>
<evidence type="ECO:0000313" key="2">
    <source>
        <dbReference type="Proteomes" id="UP000028123"/>
    </source>
</evidence>